<reference evidence="3 4" key="1">
    <citation type="journal article" date="2016" name="Nat. Commun.">
        <title>Thousands of microbial genomes shed light on interconnected biogeochemical processes in an aquifer system.</title>
        <authorList>
            <person name="Anantharaman K."/>
            <person name="Brown C.T."/>
            <person name="Hug L.A."/>
            <person name="Sharon I."/>
            <person name="Castelle C.J."/>
            <person name="Probst A.J."/>
            <person name="Thomas B.C."/>
            <person name="Singh A."/>
            <person name="Wilkins M.J."/>
            <person name="Karaoz U."/>
            <person name="Brodie E.L."/>
            <person name="Williams K.H."/>
            <person name="Hubbard S.S."/>
            <person name="Banfield J.F."/>
        </authorList>
    </citation>
    <scope>NUCLEOTIDE SEQUENCE [LARGE SCALE GENOMIC DNA]</scope>
</reference>
<protein>
    <recommendedName>
        <fullName evidence="2">G8 domain-containing protein</fullName>
    </recommendedName>
</protein>
<evidence type="ECO:0000313" key="3">
    <source>
        <dbReference type="EMBL" id="OGZ69892.1"/>
    </source>
</evidence>
<gene>
    <name evidence="3" type="ORF">A3F47_01110</name>
</gene>
<dbReference type="Pfam" id="PF10162">
    <property type="entry name" value="G8"/>
    <property type="match status" value="1"/>
</dbReference>
<evidence type="ECO:0000259" key="2">
    <source>
        <dbReference type="PROSITE" id="PS51484"/>
    </source>
</evidence>
<proteinExistence type="predicted"/>
<organism evidence="3 4">
    <name type="scientific">Candidatus Staskawiczbacteria bacterium RIFCSPHIGHO2_12_FULL_38_11</name>
    <dbReference type="NCBI Taxonomy" id="1802209"/>
    <lineage>
        <taxon>Bacteria</taxon>
        <taxon>Candidatus Staskawicziibacteriota</taxon>
    </lineage>
</organism>
<keyword evidence="1" id="KW-0472">Membrane</keyword>
<dbReference type="PROSITE" id="PS51484">
    <property type="entry name" value="G8"/>
    <property type="match status" value="1"/>
</dbReference>
<dbReference type="InterPro" id="IPR008969">
    <property type="entry name" value="CarboxyPept-like_regulatory"/>
</dbReference>
<dbReference type="EMBL" id="MHOV01000024">
    <property type="protein sequence ID" value="OGZ69892.1"/>
    <property type="molecule type" value="Genomic_DNA"/>
</dbReference>
<feature type="domain" description="G8" evidence="2">
    <location>
        <begin position="375"/>
        <end position="535"/>
    </location>
</feature>
<feature type="transmembrane region" description="Helical" evidence="1">
    <location>
        <begin position="1972"/>
        <end position="1997"/>
    </location>
</feature>
<keyword evidence="1" id="KW-0812">Transmembrane</keyword>
<dbReference type="Gene3D" id="2.60.40.10">
    <property type="entry name" value="Immunoglobulins"/>
    <property type="match status" value="2"/>
</dbReference>
<comment type="caution">
    <text evidence="3">The sequence shown here is derived from an EMBL/GenBank/DDBJ whole genome shotgun (WGS) entry which is preliminary data.</text>
</comment>
<keyword evidence="1" id="KW-1133">Transmembrane helix</keyword>
<dbReference type="Gene3D" id="2.60.40.1120">
    <property type="entry name" value="Carboxypeptidase-like, regulatory domain"/>
    <property type="match status" value="1"/>
</dbReference>
<name>A0A1G2I4Y6_9BACT</name>
<dbReference type="InterPro" id="IPR019316">
    <property type="entry name" value="G8_domain"/>
</dbReference>
<accession>A0A1G2I4Y6</accession>
<sequence>MGTGTWTLASTGTVWTTATTTGLTFSGSSATIKTTDTSSTNKTISAGSVANFSSIWISAGSGASGVTFTNVTNVVDLNFTGYTGTGPTFPNTINGSLTLASGMTMPTGSATAITFAATSGTKTITSNGKILDRPLTFDGVGGTWQLADALDIGTTTSRTLTLTNGTFDANNQNVTAGIFSSSNSNTRVLTMGSGTWLLNSGATAWTTATATGLTLNANTSTIKITYGAAEATFSGGGLTFNNIWFSQGTSTKGMLIAGSNTFNDFKDDGSAAHTIKFTAGTTTTVTTFTVSGTAGNLISINSDTTAIHTLVKSGGGVINSDYLNIQHSVASPATTWFAGTNSTDNQATADAGSGWIFTAPTACTSSATGNWNTAGTWDCGHVPATSDTVTVTASHTVTMDVASNVLGTITVNGTLTTSGTNYDLSGTTMAIGSAGIVTANGSTITLSGTSGTLLAVTAGGAFTGGTSTVVFSGNGDATLNSGTIAFNSLTSSGTGTKTLGAALDLEDTLTISAGTLDVSGSNYGITAKSWTDTGSGTFTEQSGTVTFDVAGGTINSNETFENVTINHAGTTTLGAALDLDDTLTITAGALDVSGSNYGTTAKSWTDTGAGTFTEGTGTVTFDVAGGTINSNETFENVTINHAGTTTLGAALDLDDTLTITGGALDVSGSNYGITLKSWTDTGAGTFTEGSGTVTFDITGGTINSNETFENVTINHAGTTTLGAALDLDDTLTITGGALDVSGSNYGITLKSWTDTGSGTFTEQSGTVTFDITGGTINSNETFENVTINHAGTTTLGAALDLDDTLTITGGALDVSGSNYGITLKSWTDTGAGTFTEQSGTVTFDVAGGTLNSNETFENVTINHAGTTTLGAALDLDDTLTITGGALDVSGSNYGITLKSWTDTGAGTFTEQSGTVTFDVAGGTINSNETFENVTINHAGTTTLGAALDLDDDITLTSGTLDVSGSNYGINVAGDWSNSGTFTQGTGTVTFDGTDQSLVGSTTFYNLTKSVSTARTLTFPASATQTIATGGTLTLAGASGQLLTLASSSPPTKWGLTLNGTAAVSYVSVSYSDASGGTAITQTNSTDGGNNLNWTFDSTAPTITSVSSDKTNGSYTTGEVIDIDITFSEAVTSTGSVTVTLETGTTDQTCTFTVTGATTGTCNYTVVSGDTSADLTVLSISGTIADAASNAMTNFTPATNLAANKALVIDTTAPSVNAGTDQSKSASFTQDATVTDATSGVASYLWSKVSGSGTITFGTDTAEDTTVSASAADTYVIRLTVTDNAGNSASDDLTLTWTVASSGGGGGGGGSVSGGTLGSYHGLFAISINGNSAYASSQIATLNISGGQTADKMQISNSLDFSNSTKENYATIKTWTLTPGDGQKTVYVKFYNQDGQESEDVSDSIILDTTPPQIQITSIKDVYGQNEDVIISGTSEANAKIDVSIDDEAGTFNVDDQGKWFVTFGKISSGAHHLELTATDLAGNTGEAAVADFSVASTQIVPPQIIPPQIIPSPVFTLVPALKPILRDLAQGIESVMPDLFQPLQKSFSQFVLAPYLPPIFKELAEGIGYLIPKFLNPIAKVTPEPTVVVTIPKVAPLAFRGEFHYISTQVLARFALAPLPQDVKLLAQKFPQVQKTFNEVGIQKITDVQKLVNTNLNLPNLTQTVLPDAKITAGKLSVLKGIPVRDLTPVDKNKIPSAVVFAKTGDGLVDLNVALSLNEKGKIEQKIQTIAGSPLQLVVKEDKPVKRITGYLIFKSKKYSPPSSNVPLNSVTASLLFSDPDFAAAVLPSVQIPIEGTKDKSLGMNVAPQTTDSDNVETRLVVDKFEYEDRGGGVYTANITMPSVDAEYEIITVMEYEDVAVQSKEIRMITVVDPEGYVYEKNGDLETRIAGAVVSLYWLNPDTKDYELWNAGDYQQENSQTTNVTGKYSFLVPNGYYYLKVDAPGYLSYDGKPFEVKEGSGVHINIELKTKYWFLSFVDWKTILLVLVMLMLAYNFYKDRRREKLLK</sequence>
<dbReference type="SUPFAM" id="SSF49464">
    <property type="entry name" value="Carboxypeptidase regulatory domain-like"/>
    <property type="match status" value="1"/>
</dbReference>
<dbReference type="Pfam" id="PF22352">
    <property type="entry name" value="K319L-like_PKD"/>
    <property type="match status" value="1"/>
</dbReference>
<dbReference type="InterPro" id="IPR013783">
    <property type="entry name" value="Ig-like_fold"/>
</dbReference>
<evidence type="ECO:0000313" key="4">
    <source>
        <dbReference type="Proteomes" id="UP000179214"/>
    </source>
</evidence>
<dbReference type="Proteomes" id="UP000179214">
    <property type="component" value="Unassembled WGS sequence"/>
</dbReference>
<evidence type="ECO:0000256" key="1">
    <source>
        <dbReference type="SAM" id="Phobius"/>
    </source>
</evidence>